<dbReference type="CDD" id="cd13653">
    <property type="entry name" value="PBP2_phosphate_like_1"/>
    <property type="match status" value="1"/>
</dbReference>
<dbReference type="SUPFAM" id="SSF53850">
    <property type="entry name" value="Periplasmic binding protein-like II"/>
    <property type="match status" value="1"/>
</dbReference>
<dbReference type="InterPro" id="IPR036737">
    <property type="entry name" value="OmpA-like_sf"/>
</dbReference>
<evidence type="ECO:0000259" key="3">
    <source>
        <dbReference type="PROSITE" id="PS51123"/>
    </source>
</evidence>
<dbReference type="Pfam" id="PF00691">
    <property type="entry name" value="OmpA"/>
    <property type="match status" value="1"/>
</dbReference>
<sequence length="457" mass="49210">MLHPSSRLPDSWPATICWLVLGFICYALPWSVFAATPAPSSAVLRIQGSNTIGAKLGPALVKGLMEQQGLHDIRLQQGSAENEQRVVGLTAEGQEVRIEVAAHGSGTGFTALKDGSAELAASSRPIKPAELQLLAGLGDLKGHDAEQIIALDGLAIILNPNNPLASLTTEQLARIFAGEVRTWEELGGRGGDIRLYARDDNSGTYDTFKELVLAAHGKALAANAKRFESSEQLSDAVSQDAHGIGFIGLPYIRQAKAVAIADGNSQAMPPSTTLIATEDYPLSRRLFFYLPPTEQNPWAKALVQFAHSPRGQTIVEQTGFIAQTVRAVQVAPGAGMPDDYRELASEAQRLSVNFRFQEGSATLDNKAQRDLERVLDYLQRNDKLHGAVVLVGFGDPKADPARAALLSKLRAMAVRRELARQGVGFREVAGLGAQLPVAANDGEDGRLKNRRVEVWVY</sequence>
<dbReference type="Gene3D" id="3.30.1330.60">
    <property type="entry name" value="OmpA-like domain"/>
    <property type="match status" value="1"/>
</dbReference>
<dbReference type="PANTHER" id="PTHR30570:SF1">
    <property type="entry name" value="PHOSPHATE-BINDING PROTEIN PSTS"/>
    <property type="match status" value="1"/>
</dbReference>
<evidence type="ECO:0000256" key="2">
    <source>
        <dbReference type="PROSITE-ProRule" id="PRU00473"/>
    </source>
</evidence>
<evidence type="ECO:0000313" key="5">
    <source>
        <dbReference type="Proteomes" id="UP000717995"/>
    </source>
</evidence>
<dbReference type="Proteomes" id="UP000717995">
    <property type="component" value="Unassembled WGS sequence"/>
</dbReference>
<name>A0ABS2IFS7_9GAMM</name>
<feature type="domain" description="OmpA-like" evidence="3">
    <location>
        <begin position="343"/>
        <end position="457"/>
    </location>
</feature>
<dbReference type="SUPFAM" id="SSF103088">
    <property type="entry name" value="OmpA-like"/>
    <property type="match status" value="1"/>
</dbReference>
<dbReference type="InterPro" id="IPR006665">
    <property type="entry name" value="OmpA-like"/>
</dbReference>
<comment type="caution">
    <text evidence="4">The sequence shown here is derived from an EMBL/GenBank/DDBJ whole genome shotgun (WGS) entry which is preliminary data.</text>
</comment>
<dbReference type="PANTHER" id="PTHR30570">
    <property type="entry name" value="PERIPLASMIC PHOSPHATE BINDING COMPONENT OF PHOSPHATE ABC TRANSPORTER"/>
    <property type="match status" value="1"/>
</dbReference>
<dbReference type="InterPro" id="IPR050811">
    <property type="entry name" value="Phosphate_ABC_transporter"/>
</dbReference>
<keyword evidence="1" id="KW-0732">Signal</keyword>
<protein>
    <submittedName>
        <fullName evidence="4">Substrate-binding domain-containing protein</fullName>
    </submittedName>
</protein>
<dbReference type="RefSeq" id="WP_205349131.1">
    <property type="nucleotide sequence ID" value="NZ_JAFEUP010000004.1"/>
</dbReference>
<dbReference type="InterPro" id="IPR024370">
    <property type="entry name" value="PBP_domain"/>
</dbReference>
<dbReference type="Pfam" id="PF12849">
    <property type="entry name" value="PBP_like_2"/>
    <property type="match status" value="1"/>
</dbReference>
<evidence type="ECO:0000256" key="1">
    <source>
        <dbReference type="ARBA" id="ARBA00022729"/>
    </source>
</evidence>
<keyword evidence="2" id="KW-0472">Membrane</keyword>
<organism evidence="4 5">
    <name type="scientific">Zestomonas insulae</name>
    <dbReference type="NCBI Taxonomy" id="2809017"/>
    <lineage>
        <taxon>Bacteria</taxon>
        <taxon>Pseudomonadati</taxon>
        <taxon>Pseudomonadota</taxon>
        <taxon>Gammaproteobacteria</taxon>
        <taxon>Pseudomonadales</taxon>
        <taxon>Pseudomonadaceae</taxon>
        <taxon>Zestomonas</taxon>
    </lineage>
</organism>
<dbReference type="EMBL" id="JAFEUP010000004">
    <property type="protein sequence ID" value="MBM7061941.1"/>
    <property type="molecule type" value="Genomic_DNA"/>
</dbReference>
<keyword evidence="5" id="KW-1185">Reference proteome</keyword>
<proteinExistence type="predicted"/>
<dbReference type="PROSITE" id="PS51123">
    <property type="entry name" value="OMPA_2"/>
    <property type="match status" value="1"/>
</dbReference>
<reference evidence="4 5" key="1">
    <citation type="submission" date="2021-02" db="EMBL/GenBank/DDBJ databases">
        <authorList>
            <person name="Lee D.-H."/>
        </authorList>
    </citation>
    <scope>NUCLEOTIDE SEQUENCE [LARGE SCALE GENOMIC DNA]</scope>
    <source>
        <strain evidence="4 5">UL073</strain>
    </source>
</reference>
<dbReference type="CDD" id="cd07185">
    <property type="entry name" value="OmpA_C-like"/>
    <property type="match status" value="1"/>
</dbReference>
<dbReference type="Gene3D" id="3.40.190.10">
    <property type="entry name" value="Periplasmic binding protein-like II"/>
    <property type="match status" value="2"/>
</dbReference>
<evidence type="ECO:0000313" key="4">
    <source>
        <dbReference type="EMBL" id="MBM7061941.1"/>
    </source>
</evidence>
<accession>A0ABS2IFS7</accession>
<gene>
    <name evidence="4" type="ORF">JQX08_14615</name>
</gene>